<keyword evidence="4" id="KW-1185">Reference proteome</keyword>
<proteinExistence type="predicted"/>
<evidence type="ECO:0000313" key="4">
    <source>
        <dbReference type="Proteomes" id="UP000009328"/>
    </source>
</evidence>
<comment type="caution">
    <text evidence="3">The sequence shown here is derived from an EMBL/GenBank/DDBJ whole genome shotgun (WGS) entry which is preliminary data.</text>
</comment>
<dbReference type="AlphaFoldDB" id="K0KRN2"/>
<gene>
    <name evidence="3" type="ORF">BN7_3529</name>
</gene>
<accession>K0KRN2</accession>
<dbReference type="STRING" id="1206466.K0KRN2"/>
<dbReference type="HOGENOM" id="CLU_461667_0_0_1"/>
<evidence type="ECO:0000256" key="1">
    <source>
        <dbReference type="SAM" id="Coils"/>
    </source>
</evidence>
<feature type="compositionally biased region" description="Polar residues" evidence="2">
    <location>
        <begin position="535"/>
        <end position="571"/>
    </location>
</feature>
<feature type="region of interest" description="Disordered" evidence="2">
    <location>
        <begin position="535"/>
        <end position="575"/>
    </location>
</feature>
<evidence type="ECO:0000256" key="2">
    <source>
        <dbReference type="SAM" id="MobiDB-lite"/>
    </source>
</evidence>
<dbReference type="Proteomes" id="UP000009328">
    <property type="component" value="Unassembled WGS sequence"/>
</dbReference>
<reference evidence="3 4" key="1">
    <citation type="journal article" date="2012" name="Eukaryot. Cell">
        <title>Draft genome sequence of Wickerhamomyces ciferrii NRRL Y-1031 F-60-10.</title>
        <authorList>
            <person name="Schneider J."/>
            <person name="Andrea H."/>
            <person name="Blom J."/>
            <person name="Jaenicke S."/>
            <person name="Ruckert C."/>
            <person name="Schorsch C."/>
            <person name="Szczepanowski R."/>
            <person name="Farwick M."/>
            <person name="Goesmann A."/>
            <person name="Puhler A."/>
            <person name="Schaffer S."/>
            <person name="Tauch A."/>
            <person name="Kohler T."/>
            <person name="Brinkrolf K."/>
        </authorList>
    </citation>
    <scope>NUCLEOTIDE SEQUENCE [LARGE SCALE GENOMIC DNA]</scope>
    <source>
        <strain evidence="4">ATCC 14091 / BCRC 22168 / CBS 111 / JCM 3599 / NBRC 0793 / NRRL Y-1031 F-60-10</strain>
    </source>
</reference>
<protein>
    <submittedName>
        <fullName evidence="3">Laminin subunit beta-4</fullName>
    </submittedName>
</protein>
<keyword evidence="1" id="KW-0175">Coiled coil</keyword>
<name>K0KRN2_WICCF</name>
<feature type="region of interest" description="Disordered" evidence="2">
    <location>
        <begin position="1"/>
        <end position="71"/>
    </location>
</feature>
<dbReference type="InParanoid" id="K0KRN2"/>
<feature type="compositionally biased region" description="Polar residues" evidence="2">
    <location>
        <begin position="61"/>
        <end position="71"/>
    </location>
</feature>
<evidence type="ECO:0000313" key="3">
    <source>
        <dbReference type="EMBL" id="CCH43974.1"/>
    </source>
</evidence>
<feature type="coiled-coil region" evidence="1">
    <location>
        <begin position="403"/>
        <end position="519"/>
    </location>
</feature>
<feature type="compositionally biased region" description="Polar residues" evidence="2">
    <location>
        <begin position="24"/>
        <end position="37"/>
    </location>
</feature>
<sequence length="591" mass="67320">MTDKIEIDNSENQDPNLTPPPRSPTKSLNGSPTSKSMWDSGDPRRNPPPLPASPQMIRITGNKNKNNLSPNSVGKLQFATIPDNTEIEHQLERIINGQSNLRSLVVGVDTSVKQTQLDLESLVERSSNNNTHLKDLVQNVKSTLPVVGEKSNNNDKVEKLVSDALESIQAQHKKHLEHNGGIIEKLDHLKLKLEDDSQSKNEEFTKELHTNIDALTKTLELIKSYQSDQLKIVQGLESRLERGPDVNKLNLSIDSLKDTLIDSVNKIETRIQESPVAELVKEGAQRTDDLSKELKDLKFPSMDQLEKDVKDLKSDNSKIVDSLQEKIEEINKLHSVKFAEIQESQKSLNIDTTQFKEFEYSIIKKLTDNSTQSFEKLLEQIQSTHDQMSTNYKGIDTSTSFLKEAFQKSLENYDTKHNELKQHFESKSLSEKESQIQENQKLQLELKDKEISELISKLETEKSKNETQSELLDLTKQKVKVETQLEALNKAYIQRFNEFKELTSDYEEFQSKLSNLNLNKIKNIYGAAAITKLANEQPSPSKANSPRKNPLSTRVMSTNSYLNTNEGNLTPRSKKKYEFDTLDQFEEKENL</sequence>
<organism evidence="3 4">
    <name type="scientific">Wickerhamomyces ciferrii (strain ATCC 14091 / BCRC 22168 / CBS 111 / JCM 3599 / NBRC 0793 / NRRL Y-1031 F-60-10)</name>
    <name type="common">Yeast</name>
    <name type="synonym">Pichia ciferrii</name>
    <dbReference type="NCBI Taxonomy" id="1206466"/>
    <lineage>
        <taxon>Eukaryota</taxon>
        <taxon>Fungi</taxon>
        <taxon>Dikarya</taxon>
        <taxon>Ascomycota</taxon>
        <taxon>Saccharomycotina</taxon>
        <taxon>Saccharomycetes</taxon>
        <taxon>Phaffomycetales</taxon>
        <taxon>Wickerhamomycetaceae</taxon>
        <taxon>Wickerhamomyces</taxon>
    </lineage>
</organism>
<dbReference type="EMBL" id="CAIF01000097">
    <property type="protein sequence ID" value="CCH43974.1"/>
    <property type="molecule type" value="Genomic_DNA"/>
</dbReference>